<feature type="region of interest" description="Disordered" evidence="6">
    <location>
        <begin position="1605"/>
        <end position="1714"/>
    </location>
</feature>
<proteinExistence type="inferred from homology"/>
<dbReference type="InterPro" id="IPR047007">
    <property type="entry name" value="XRN1_D1_sf"/>
</dbReference>
<evidence type="ECO:0000313" key="13">
    <source>
        <dbReference type="Proteomes" id="UP001159405"/>
    </source>
</evidence>
<feature type="region of interest" description="Disordered" evidence="6">
    <location>
        <begin position="1389"/>
        <end position="1417"/>
    </location>
</feature>
<dbReference type="InterPro" id="IPR047008">
    <property type="entry name" value="XRN1_SH3_sf"/>
</dbReference>
<evidence type="ECO:0000259" key="9">
    <source>
        <dbReference type="Pfam" id="PF18129"/>
    </source>
</evidence>
<evidence type="ECO:0000259" key="11">
    <source>
        <dbReference type="Pfam" id="PF18334"/>
    </source>
</evidence>
<evidence type="ECO:0000256" key="6">
    <source>
        <dbReference type="SAM" id="MobiDB-lite"/>
    </source>
</evidence>
<evidence type="ECO:0000259" key="10">
    <source>
        <dbReference type="Pfam" id="PF18332"/>
    </source>
</evidence>
<sequence length="1714" mass="192425">MGVPKFYRWVSERYPCLSQVIQEHQIPDFDNLYLDMNGIIHPCSHPNDDDPHFRKSEEDIFADIFHYIEVLFRIIKPKKVFFMAVDGVAPRAKMNQQRGRRFRSAKEAEDNIRKALAKGQVLPKEERFDSNCITPGTPFMVRLHKQLKFFVNYKISTDPAWQGLRIYLSGHETPGEGEHKIMEFIRSEKVKVDYDPNTRHCLYGLDADLIMLGLSTHEPHFSLLREEVRFGKAAKRITKPEKTTFHLLHLSLFREYIDWEFSELKSKLPFAYDLERIIDDWVLMGFLVGNDFIPHLPNLHINHDALPYLYKVYIEVMPSQDGYLHDGGRLILTRFEKYLVALSKFDRDQFEEKFVDMKWFESKKGFTFGNNPVESEEDDSLLTLNNSFAALELIPGDTVKAKKPDRKMNPELEKLARKFDDELSDEEEDVFETEFAMHKRDYYMGKMGYEQVTRDVLAEQTFQYVKGIQWILLYYFSGVPSWSWFYPFHYAPYMSDIRNFGEMLIQFELCTPFLPFEQLLAVLPAASRQLLPKPFQNLMIMEQSEIIEYYPVNFKTDLNGKQQEWEAVVLIPFIDEQKLLDAMSPLYSRLTEEELNRNKHGPCLLYTYDSALNFPVSSSLPGKFPDLSCCHARCEVLDKDIFHVDLKHMHRGLCEGVKLDVFYPGFPTMYHVAHEAELRKANVKVFQMHSKGKSMILQITPSQQEVSSEEIAEHLLGETCYVGWPHMVEALVMGVCDGTKRYSLQKKTSQNSTKEIKEEVLTEVQVKSFRHQVKTMAETHLERRGIEIGETRVIVDACPIRGKRYVCGAKGLVTMEKEWTPNPISYPHQLTVKDIHVHETHEDDKIHTVEELFPVGCQCFMLASPYYGASGEVIEVDVKQSRVRVQLSVPVEPDIMSVIDQHQGLSLHYLPAHIVAKKLGITPNLLSRITGSLLIQQGSSKDSTGSGAKLDIGLNMKFSKQNKEVLGYARRTEEGGWTFSPTARKTIADYLAKFPQLFESLAKMSSNDQYFANDLVAGENGSLSEVQDWLKTVPTLSLEPVKCGNSSLDEPVVEAVEQAIQKTKELNQKPKSVKVRVRPHLLFRPSEHLGDILPDSDASFELFDRVVNVKMNAAVPFGLRGTVTGIHRGDESSDVMYEVVFDDSFLGGQPLRCSSNKVYLMSASSLINISYGDRCEAQKVEEKSTGKSQQAGRSGSTPPTRAPFSPSLGASPELSGKNNNRHNSPEVRLNSSGAPPPGFGRGMSPNSPYGGGFGLSNGMNSLASPCQANTRTNTPHSKTKQRTPVIQARGSPQAQINNNRSTQKTDERISTPPRFQKVPKPTNGPSEFADMWKELKLKENSAIDSGTDSEDVHSPGENTAEKTGETLIKDGTQALRELLQIGVKPVVTETEKQKEKEQVKSTEPSVHSSSGGGSGARHLSVDELFRSQSSAQAVSPQAVALSSVPYQVGTLPSAALLNWCRSVGLPPPYYHRTPVPRQGVVATVELANGFKFHGSLCRDQNEAVESAASIALFQLPRIMPNVPSPQHLAMQQRPQHFAPGFFPVSPPAFGGFVPSPSLRQHTVHQQSPQSRPSAGDPRAVGASGKDTANQMLSASAVPFIPLQVTKRSHQSSPAKPQKSTSLPQEHSVSGNSEQDSNLGERQDDVDTKSSATQSRVPENHSPQPPCTVQENSLCSQSADNSSPLQKTERTNAAFRKTTNASKRLLAPSFFSKKS</sequence>
<dbReference type="Proteomes" id="UP001159405">
    <property type="component" value="Unassembled WGS sequence"/>
</dbReference>
<evidence type="ECO:0000313" key="12">
    <source>
        <dbReference type="EMBL" id="CAH3037708.1"/>
    </source>
</evidence>
<evidence type="ECO:0000256" key="5">
    <source>
        <dbReference type="PIRNR" id="PIRNR006743"/>
    </source>
</evidence>
<comment type="caution">
    <text evidence="12">The sequence shown here is derived from an EMBL/GenBank/DDBJ whole genome shotgun (WGS) entry which is preliminary data.</text>
</comment>
<keyword evidence="2 5" id="KW-0378">Hydrolase</keyword>
<dbReference type="InterPro" id="IPR004859">
    <property type="entry name" value="Xrn1_N"/>
</dbReference>
<organism evidence="12 13">
    <name type="scientific">Porites lobata</name>
    <dbReference type="NCBI Taxonomy" id="104759"/>
    <lineage>
        <taxon>Eukaryota</taxon>
        <taxon>Metazoa</taxon>
        <taxon>Cnidaria</taxon>
        <taxon>Anthozoa</taxon>
        <taxon>Hexacorallia</taxon>
        <taxon>Scleractinia</taxon>
        <taxon>Fungiina</taxon>
        <taxon>Poritidae</taxon>
        <taxon>Porites</taxon>
    </lineage>
</organism>
<evidence type="ECO:0000259" key="7">
    <source>
        <dbReference type="Pfam" id="PF03159"/>
    </source>
</evidence>
<evidence type="ECO:0000259" key="8">
    <source>
        <dbReference type="Pfam" id="PF17846"/>
    </source>
</evidence>
<keyword evidence="13" id="KW-1185">Reference proteome</keyword>
<feature type="domain" description="Xrn1 N-terminal" evidence="7">
    <location>
        <begin position="1"/>
        <end position="227"/>
    </location>
</feature>
<dbReference type="PANTHER" id="PTHR12341:SF7">
    <property type="entry name" value="5'-3' EXORIBONUCLEASE 1"/>
    <property type="match status" value="1"/>
</dbReference>
<feature type="region of interest" description="Disordered" evidence="6">
    <location>
        <begin position="1180"/>
        <end position="1324"/>
    </location>
</feature>
<dbReference type="InterPro" id="IPR041106">
    <property type="entry name" value="XRN1_D2_D3"/>
</dbReference>
<dbReference type="PANTHER" id="PTHR12341">
    <property type="entry name" value="5'-&gt;3' EXORIBONUCLEASE"/>
    <property type="match status" value="1"/>
</dbReference>
<dbReference type="Pfam" id="PF18334">
    <property type="entry name" value="XRN1_D2_D3"/>
    <property type="match status" value="1"/>
</dbReference>
<dbReference type="Pfam" id="PF17846">
    <property type="entry name" value="XRN_M"/>
    <property type="match status" value="1"/>
</dbReference>
<dbReference type="EC" id="3.1.13.-" evidence="5"/>
<feature type="region of interest" description="Disordered" evidence="6">
    <location>
        <begin position="1343"/>
        <end position="1363"/>
    </location>
</feature>
<dbReference type="Gene3D" id="2.30.30.750">
    <property type="match status" value="1"/>
</dbReference>
<feature type="domain" description="Exoribonuclease Xrn1 D2/D3" evidence="11">
    <location>
        <begin position="849"/>
        <end position="1070"/>
    </location>
</feature>
<dbReference type="Gene3D" id="3.40.50.12390">
    <property type="match status" value="2"/>
</dbReference>
<evidence type="ECO:0000256" key="4">
    <source>
        <dbReference type="ARBA" id="ARBA00038299"/>
    </source>
</evidence>
<feature type="region of interest" description="Disordered" evidence="6">
    <location>
        <begin position="1552"/>
        <end position="1584"/>
    </location>
</feature>
<feature type="compositionally biased region" description="Polar residues" evidence="6">
    <location>
        <begin position="1290"/>
        <end position="1302"/>
    </location>
</feature>
<dbReference type="Gene3D" id="2.170.260.40">
    <property type="match status" value="1"/>
</dbReference>
<dbReference type="InterPro" id="IPR027073">
    <property type="entry name" value="5_3_exoribonuclease"/>
</dbReference>
<feature type="compositionally biased region" description="Basic and acidic residues" evidence="6">
    <location>
        <begin position="1638"/>
        <end position="1647"/>
    </location>
</feature>
<feature type="compositionally biased region" description="Polar residues" evidence="6">
    <location>
        <begin position="1666"/>
        <end position="1685"/>
    </location>
</feature>
<feature type="compositionally biased region" description="Polar residues" evidence="6">
    <location>
        <begin position="1186"/>
        <end position="1199"/>
    </location>
</feature>
<feature type="compositionally biased region" description="Polar residues" evidence="6">
    <location>
        <begin position="1257"/>
        <end position="1276"/>
    </location>
</feature>
<dbReference type="InterPro" id="IPR041385">
    <property type="entry name" value="SH3_12"/>
</dbReference>
<protein>
    <recommendedName>
        <fullName evidence="5">5'-3' exoribonuclease 1</fullName>
        <ecNumber evidence="5">3.1.13.-</ecNumber>
    </recommendedName>
</protein>
<feature type="compositionally biased region" description="Polar residues" evidence="6">
    <location>
        <begin position="1610"/>
        <end position="1637"/>
    </location>
</feature>
<evidence type="ECO:0000256" key="3">
    <source>
        <dbReference type="ARBA" id="ARBA00022839"/>
    </source>
</evidence>
<feature type="compositionally biased region" description="Polar residues" evidence="6">
    <location>
        <begin position="1557"/>
        <end position="1572"/>
    </location>
</feature>
<feature type="compositionally biased region" description="Basic and acidic residues" evidence="6">
    <location>
        <begin position="1389"/>
        <end position="1400"/>
    </location>
</feature>
<dbReference type="PIRSF" id="PIRSF006743">
    <property type="entry name" value="Exonuclease_Xnr1"/>
    <property type="match status" value="1"/>
</dbReference>
<feature type="domain" description="Xrn1 helical" evidence="8">
    <location>
        <begin position="272"/>
        <end position="607"/>
    </location>
</feature>
<comment type="subcellular location">
    <subcellularLocation>
        <location evidence="5">Cytoplasm</location>
    </subcellularLocation>
</comment>
<evidence type="ECO:0000256" key="1">
    <source>
        <dbReference type="ARBA" id="ARBA00022722"/>
    </source>
</evidence>
<comment type="similarity">
    <text evidence="4 5">Belongs to the 5'-3' exonuclease family.</text>
</comment>
<dbReference type="Gene3D" id="1.25.40.1050">
    <property type="match status" value="1"/>
</dbReference>
<accession>A0ABN8N0X0</accession>
<dbReference type="InterPro" id="IPR016494">
    <property type="entry name" value="5_3_exoribonuclease_1"/>
</dbReference>
<reference evidence="12 13" key="1">
    <citation type="submission" date="2022-05" db="EMBL/GenBank/DDBJ databases">
        <authorList>
            <consortium name="Genoscope - CEA"/>
            <person name="William W."/>
        </authorList>
    </citation>
    <scope>NUCLEOTIDE SEQUENCE [LARGE SCALE GENOMIC DNA]</scope>
</reference>
<evidence type="ECO:0000256" key="2">
    <source>
        <dbReference type="ARBA" id="ARBA00022801"/>
    </source>
</evidence>
<dbReference type="EMBL" id="CALNXK010000006">
    <property type="protein sequence ID" value="CAH3037708.1"/>
    <property type="molecule type" value="Genomic_DNA"/>
</dbReference>
<gene>
    <name evidence="12" type="ORF">PLOB_00039470</name>
</gene>
<feature type="compositionally biased region" description="Basic and acidic residues" evidence="6">
    <location>
        <begin position="1350"/>
        <end position="1363"/>
    </location>
</feature>
<keyword evidence="3 5" id="KW-0269">Exonuclease</keyword>
<keyword evidence="5" id="KW-0963">Cytoplasm</keyword>
<feature type="domain" description="5'-3' exoribonuclease 1 D1" evidence="10">
    <location>
        <begin position="652"/>
        <end position="838"/>
    </location>
</feature>
<dbReference type="InterPro" id="IPR040992">
    <property type="entry name" value="XRN1_D1"/>
</dbReference>
<dbReference type="Pfam" id="PF18332">
    <property type="entry name" value="XRN1_D1"/>
    <property type="match status" value="1"/>
</dbReference>
<name>A0ABN8N0X0_9CNID</name>
<keyword evidence="1 5" id="KW-0540">Nuclease</keyword>
<keyword evidence="5" id="KW-0694">RNA-binding</keyword>
<dbReference type="Pfam" id="PF03159">
    <property type="entry name" value="XRN_N"/>
    <property type="match status" value="1"/>
</dbReference>
<dbReference type="CDD" id="cd18673">
    <property type="entry name" value="PIN_XRN1-2-like"/>
    <property type="match status" value="1"/>
</dbReference>
<feature type="domain" description="5'-3' exoribonuclease 1 SH3-like" evidence="9">
    <location>
        <begin position="1099"/>
        <end position="1168"/>
    </location>
</feature>
<dbReference type="Pfam" id="PF18129">
    <property type="entry name" value="SH3_12"/>
    <property type="match status" value="1"/>
</dbReference>
<dbReference type="InterPro" id="IPR041412">
    <property type="entry name" value="Xrn1_helical"/>
</dbReference>